<dbReference type="OrthoDB" id="2426396at2759"/>
<name>A0A9Q8P9C1_PASFU</name>
<keyword evidence="2" id="KW-0732">Signal</keyword>
<evidence type="ECO:0000256" key="2">
    <source>
        <dbReference type="SAM" id="SignalP"/>
    </source>
</evidence>
<feature type="chain" id="PRO_5040476267" evidence="2">
    <location>
        <begin position="32"/>
        <end position="235"/>
    </location>
</feature>
<dbReference type="GeneID" id="71985830"/>
<feature type="transmembrane region" description="Helical" evidence="1">
    <location>
        <begin position="211"/>
        <end position="233"/>
    </location>
</feature>
<dbReference type="EMBL" id="CP090167">
    <property type="protein sequence ID" value="UJO17791.1"/>
    <property type="molecule type" value="Genomic_DNA"/>
</dbReference>
<keyword evidence="1" id="KW-1133">Transmembrane helix</keyword>
<organism evidence="3 4">
    <name type="scientific">Passalora fulva</name>
    <name type="common">Tomato leaf mold</name>
    <name type="synonym">Cladosporium fulvum</name>
    <dbReference type="NCBI Taxonomy" id="5499"/>
    <lineage>
        <taxon>Eukaryota</taxon>
        <taxon>Fungi</taxon>
        <taxon>Dikarya</taxon>
        <taxon>Ascomycota</taxon>
        <taxon>Pezizomycotina</taxon>
        <taxon>Dothideomycetes</taxon>
        <taxon>Dothideomycetidae</taxon>
        <taxon>Mycosphaerellales</taxon>
        <taxon>Mycosphaerellaceae</taxon>
        <taxon>Fulvia</taxon>
    </lineage>
</organism>
<keyword evidence="1" id="KW-0812">Transmembrane</keyword>
<feature type="signal peptide" evidence="2">
    <location>
        <begin position="1"/>
        <end position="31"/>
    </location>
</feature>
<sequence length="235" mass="24263">MSHHSSAVHWSSTLSLYIILAWALLASLAAAQAYDIIERDGDTVLEERQNYQFTGALAIYGDGSSVSNTQNNGGSGTGSTAVQAQCPSDHPVSCTNIQQPNYCCPSDNICSWSNSVVACCPNGKTCNGIAGAGGGYVQTTTQYWAPTTTWQPPATTVYGGGGYVAPAATTVVGYGGYCSTLVAVGPGLPTTQAGECGTILIVEADAIQKAVLGWTKLLVLLVGLQVLGGALFMKR</sequence>
<evidence type="ECO:0000313" key="3">
    <source>
        <dbReference type="EMBL" id="UJO17791.1"/>
    </source>
</evidence>
<dbReference type="KEGG" id="ffu:CLAFUR5_05952"/>
<keyword evidence="1" id="KW-0472">Membrane</keyword>
<reference evidence="3" key="1">
    <citation type="submission" date="2021-12" db="EMBL/GenBank/DDBJ databases">
        <authorList>
            <person name="Zaccaron A."/>
            <person name="Stergiopoulos I."/>
        </authorList>
    </citation>
    <scope>NUCLEOTIDE SEQUENCE</scope>
    <source>
        <strain evidence="3">Race5_Kim</strain>
    </source>
</reference>
<proteinExistence type="predicted"/>
<keyword evidence="4" id="KW-1185">Reference proteome</keyword>
<dbReference type="RefSeq" id="XP_047762157.1">
    <property type="nucleotide sequence ID" value="XM_047905100.1"/>
</dbReference>
<evidence type="ECO:0000256" key="1">
    <source>
        <dbReference type="SAM" id="Phobius"/>
    </source>
</evidence>
<dbReference type="AlphaFoldDB" id="A0A9Q8P9C1"/>
<protein>
    <submittedName>
        <fullName evidence="3">Uncharacterized protein</fullName>
    </submittedName>
</protein>
<dbReference type="Proteomes" id="UP000756132">
    <property type="component" value="Chromosome 5"/>
</dbReference>
<gene>
    <name evidence="3" type="ORF">CLAFUR5_05952</name>
</gene>
<accession>A0A9Q8P9C1</accession>
<reference evidence="3" key="2">
    <citation type="journal article" date="2022" name="Microb. Genom.">
        <title>A chromosome-scale genome assembly of the tomato pathogen Cladosporium fulvum reveals a compartmentalized genome architecture and the presence of a dispensable chromosome.</title>
        <authorList>
            <person name="Zaccaron A.Z."/>
            <person name="Chen L.H."/>
            <person name="Samaras A."/>
            <person name="Stergiopoulos I."/>
        </authorList>
    </citation>
    <scope>NUCLEOTIDE SEQUENCE</scope>
    <source>
        <strain evidence="3">Race5_Kim</strain>
    </source>
</reference>
<evidence type="ECO:0000313" key="4">
    <source>
        <dbReference type="Proteomes" id="UP000756132"/>
    </source>
</evidence>